<dbReference type="Proteomes" id="UP000593818">
    <property type="component" value="Plasmid pSID"/>
</dbReference>
<dbReference type="GO" id="GO:0009307">
    <property type="term" value="P:DNA restriction-modification system"/>
    <property type="evidence" value="ECO:0007669"/>
    <property type="project" value="InterPro"/>
</dbReference>
<evidence type="ECO:0000259" key="2">
    <source>
        <dbReference type="Pfam" id="PF04471"/>
    </source>
</evidence>
<keyword evidence="3" id="KW-0540">Nuclease</keyword>
<keyword evidence="3" id="KW-0378">Hydrolase</keyword>
<dbReference type="InterPro" id="IPR007560">
    <property type="entry name" value="Restrct_endonuc_IV_Mrr"/>
</dbReference>
<name>A0A7M2XW34_9NOCA</name>
<keyword evidence="4" id="KW-1185">Reference proteome</keyword>
<keyword evidence="3" id="KW-0614">Plasmid</keyword>
<dbReference type="AlphaFoldDB" id="A0A7M2XW34"/>
<geneLocation type="plasmid" evidence="3 4">
    <name>pSID</name>
</geneLocation>
<evidence type="ECO:0000256" key="1">
    <source>
        <dbReference type="SAM" id="Phobius"/>
    </source>
</evidence>
<keyword evidence="1" id="KW-0472">Membrane</keyword>
<dbReference type="GO" id="GO:0015666">
    <property type="term" value="F:restriction endodeoxyribonuclease activity"/>
    <property type="evidence" value="ECO:0007669"/>
    <property type="project" value="TreeGrafter"/>
</dbReference>
<proteinExistence type="predicted"/>
<dbReference type="GO" id="GO:0003677">
    <property type="term" value="F:DNA binding"/>
    <property type="evidence" value="ECO:0007669"/>
    <property type="project" value="InterPro"/>
</dbReference>
<dbReference type="InterPro" id="IPR011335">
    <property type="entry name" value="Restrct_endonuc-II-like"/>
</dbReference>
<dbReference type="Pfam" id="PF04471">
    <property type="entry name" value="Mrr_cat"/>
    <property type="match status" value="1"/>
</dbReference>
<dbReference type="EMBL" id="CP063453">
    <property type="protein sequence ID" value="QOW01986.1"/>
    <property type="molecule type" value="Genomic_DNA"/>
</dbReference>
<reference evidence="3 4" key="1">
    <citation type="submission" date="2020-10" db="EMBL/GenBank/DDBJ databases">
        <title>Whole genome sequence of oil-degrading bacteria Rhodococcus pyridinivorans strain 5Ap.</title>
        <authorList>
            <person name="Akhremchuk A.E."/>
            <person name="Valentovich L.N."/>
            <person name="Charniauskaya M.I."/>
            <person name="Bukliarevich H.A."/>
            <person name="Titok M.A."/>
        </authorList>
    </citation>
    <scope>NUCLEOTIDE SEQUENCE [LARGE SCALE GENOMIC DNA]</scope>
    <source>
        <strain evidence="3 4">5Ap</strain>
        <plasmid evidence="3 4">pSID</plasmid>
    </source>
</reference>
<dbReference type="SUPFAM" id="SSF52980">
    <property type="entry name" value="Restriction endonuclease-like"/>
    <property type="match status" value="1"/>
</dbReference>
<dbReference type="Gene3D" id="3.40.1350.10">
    <property type="match status" value="1"/>
</dbReference>
<dbReference type="PANTHER" id="PTHR30015:SF7">
    <property type="entry name" value="TYPE IV METHYL-DIRECTED RESTRICTION ENZYME ECOKMRR"/>
    <property type="match status" value="1"/>
</dbReference>
<sequence length="214" mass="23058">MRATSGYSVGRSGGRAMDSRSRYITTPEDAEQFAASQMRDMGFPDARVTGRGADGGVDVVARRAVAQVKWMHSKVGRPDLQRLYGARGAEHSKDMLFFAELLSPSPYTQDAVEYADEHGIGLFAYTSDGNLFPLNQHAKDFAAGIDQVRAARAARAAFMVTVRTVVWSSLLVVSICGLFISVLTVPSAAPVWLGFLALSVLGLVLARVYQPGAK</sequence>
<dbReference type="PANTHER" id="PTHR30015">
    <property type="entry name" value="MRR RESTRICTION SYSTEM PROTEIN"/>
    <property type="match status" value="1"/>
</dbReference>
<organism evidence="3 4">
    <name type="scientific">Rhodococcus pyridinivorans</name>
    <dbReference type="NCBI Taxonomy" id="103816"/>
    <lineage>
        <taxon>Bacteria</taxon>
        <taxon>Bacillati</taxon>
        <taxon>Actinomycetota</taxon>
        <taxon>Actinomycetes</taxon>
        <taxon>Mycobacteriales</taxon>
        <taxon>Nocardiaceae</taxon>
        <taxon>Rhodococcus</taxon>
    </lineage>
</organism>
<keyword evidence="1" id="KW-1133">Transmembrane helix</keyword>
<dbReference type="InterPro" id="IPR052906">
    <property type="entry name" value="Type_IV_Methyl-Rstrct_Enzyme"/>
</dbReference>
<dbReference type="InterPro" id="IPR011856">
    <property type="entry name" value="tRNA_endonuc-like_dom_sf"/>
</dbReference>
<evidence type="ECO:0000313" key="3">
    <source>
        <dbReference type="EMBL" id="QOW01986.1"/>
    </source>
</evidence>
<keyword evidence="1" id="KW-0812">Transmembrane</keyword>
<evidence type="ECO:0000313" key="4">
    <source>
        <dbReference type="Proteomes" id="UP000593818"/>
    </source>
</evidence>
<keyword evidence="3" id="KW-0255">Endonuclease</keyword>
<protein>
    <submittedName>
        <fullName evidence="3">Restriction endonuclease</fullName>
    </submittedName>
</protein>
<feature type="transmembrane region" description="Helical" evidence="1">
    <location>
        <begin position="191"/>
        <end position="209"/>
    </location>
</feature>
<feature type="domain" description="Restriction endonuclease type IV Mrr" evidence="2">
    <location>
        <begin position="26"/>
        <end position="123"/>
    </location>
</feature>
<gene>
    <name evidence="3" type="ORF">INP59_26805</name>
</gene>
<feature type="transmembrane region" description="Helical" evidence="1">
    <location>
        <begin position="165"/>
        <end position="185"/>
    </location>
</feature>
<accession>A0A7M2XW34</accession>